<evidence type="ECO:0000313" key="1">
    <source>
        <dbReference type="EMBL" id="GFG89948.1"/>
    </source>
</evidence>
<evidence type="ECO:0000313" key="2">
    <source>
        <dbReference type="Proteomes" id="UP000465360"/>
    </source>
</evidence>
<comment type="caution">
    <text evidence="1">The sequence shown here is derived from an EMBL/GenBank/DDBJ whole genome shotgun (WGS) entry which is preliminary data.</text>
</comment>
<gene>
    <name evidence="1" type="ORF">MBOU_19900</name>
</gene>
<reference evidence="1 2" key="1">
    <citation type="journal article" date="2019" name="Emerg. Microbes Infect.">
        <title>Comprehensive subspecies identification of 175 nontuberculous mycobacteria species based on 7547 genomic profiles.</title>
        <authorList>
            <person name="Matsumoto Y."/>
            <person name="Kinjo T."/>
            <person name="Motooka D."/>
            <person name="Nabeya D."/>
            <person name="Jung N."/>
            <person name="Uechi K."/>
            <person name="Horii T."/>
            <person name="Iida T."/>
            <person name="Fujita J."/>
            <person name="Nakamura S."/>
        </authorList>
    </citation>
    <scope>NUCLEOTIDE SEQUENCE [LARGE SCALE GENOMIC DNA]</scope>
    <source>
        <strain evidence="1 2">JCM 30725</strain>
    </source>
</reference>
<dbReference type="RefSeq" id="WP_163710972.1">
    <property type="nucleotide sequence ID" value="NZ_BLKZ01000001.1"/>
</dbReference>
<sequence>MSQHCAVEGCDSAAHEPPHVLRQDPDTYQLVFGVCNFHREQLTNPDTEWMVDYEGSGSQRRRLLFVGTDVRQRLRDLNEYLLLEEPTEVTVYGAGRVFSHPTEDGHHVPLRVRRRGGDPQSMTLVIPPEMMAELGATLLVSAPPEAARAAYSGLRRYLAPSQDRPGRG</sequence>
<proteinExistence type="predicted"/>
<name>A0A7I9YMV1_MYCBU</name>
<dbReference type="Proteomes" id="UP000465360">
    <property type="component" value="Unassembled WGS sequence"/>
</dbReference>
<keyword evidence="2" id="KW-1185">Reference proteome</keyword>
<dbReference type="AlphaFoldDB" id="A0A7I9YMV1"/>
<protein>
    <submittedName>
        <fullName evidence="1">Uncharacterized protein</fullName>
    </submittedName>
</protein>
<accession>A0A7I9YMV1</accession>
<dbReference type="EMBL" id="BLKZ01000001">
    <property type="protein sequence ID" value="GFG89948.1"/>
    <property type="molecule type" value="Genomic_DNA"/>
</dbReference>
<organism evidence="1 2">
    <name type="scientific">Mycobacterium bourgelatii</name>
    <dbReference type="NCBI Taxonomy" id="1273442"/>
    <lineage>
        <taxon>Bacteria</taxon>
        <taxon>Bacillati</taxon>
        <taxon>Actinomycetota</taxon>
        <taxon>Actinomycetes</taxon>
        <taxon>Mycobacteriales</taxon>
        <taxon>Mycobacteriaceae</taxon>
        <taxon>Mycobacterium</taxon>
    </lineage>
</organism>